<evidence type="ECO:0000313" key="3">
    <source>
        <dbReference type="Proteomes" id="UP001165587"/>
    </source>
</evidence>
<dbReference type="Proteomes" id="UP001165587">
    <property type="component" value="Unassembled WGS sequence"/>
</dbReference>
<reference evidence="2" key="1">
    <citation type="submission" date="2022-08" db="EMBL/GenBank/DDBJ databases">
        <authorList>
            <person name="Deng Y."/>
            <person name="Han X.-F."/>
            <person name="Zhang Y.-Q."/>
        </authorList>
    </citation>
    <scope>NUCLEOTIDE SEQUENCE</scope>
    <source>
        <strain evidence="2">CPCC 203407</strain>
    </source>
</reference>
<gene>
    <name evidence="2" type="ORF">N1028_13025</name>
</gene>
<proteinExistence type="predicted"/>
<protein>
    <submittedName>
        <fullName evidence="2">GNAT family N-acetyltransferase</fullName>
        <ecNumber evidence="2">2.3.1.-</ecNumber>
    </submittedName>
</protein>
<name>A0AA42BWP8_9MICO</name>
<feature type="domain" description="N-acetyltransferase" evidence="1">
    <location>
        <begin position="8"/>
        <end position="193"/>
    </location>
</feature>
<keyword evidence="2" id="KW-0808">Transferase</keyword>
<dbReference type="Pfam" id="PF00583">
    <property type="entry name" value="Acetyltransf_1"/>
    <property type="match status" value="1"/>
</dbReference>
<dbReference type="GO" id="GO:0016747">
    <property type="term" value="F:acyltransferase activity, transferring groups other than amino-acyl groups"/>
    <property type="evidence" value="ECO:0007669"/>
    <property type="project" value="InterPro"/>
</dbReference>
<dbReference type="PANTHER" id="PTHR13170">
    <property type="entry name" value="O-GLCNACASE"/>
    <property type="match status" value="1"/>
</dbReference>
<organism evidence="2 3">
    <name type="scientific">Herbiconiux oxytropis</name>
    <dbReference type="NCBI Taxonomy" id="2970915"/>
    <lineage>
        <taxon>Bacteria</taxon>
        <taxon>Bacillati</taxon>
        <taxon>Actinomycetota</taxon>
        <taxon>Actinomycetes</taxon>
        <taxon>Micrococcales</taxon>
        <taxon>Microbacteriaceae</taxon>
        <taxon>Herbiconiux</taxon>
    </lineage>
</organism>
<dbReference type="EC" id="2.3.1.-" evidence="2"/>
<evidence type="ECO:0000313" key="2">
    <source>
        <dbReference type="EMBL" id="MCS5726818.1"/>
    </source>
</evidence>
<dbReference type="AlphaFoldDB" id="A0AA42BWP8"/>
<dbReference type="PANTHER" id="PTHR13170:SF16">
    <property type="entry name" value="PROTEIN O-GLCNACASE"/>
    <property type="match status" value="1"/>
</dbReference>
<keyword evidence="3" id="KW-1185">Reference proteome</keyword>
<dbReference type="EMBL" id="JANLCK010000007">
    <property type="protein sequence ID" value="MCS5726818.1"/>
    <property type="molecule type" value="Genomic_DNA"/>
</dbReference>
<dbReference type="SUPFAM" id="SSF55729">
    <property type="entry name" value="Acyl-CoA N-acyltransferases (Nat)"/>
    <property type="match status" value="1"/>
</dbReference>
<keyword evidence="2" id="KW-0012">Acyltransferase</keyword>
<comment type="caution">
    <text evidence="2">The sequence shown here is derived from an EMBL/GenBank/DDBJ whole genome shotgun (WGS) entry which is preliminary data.</text>
</comment>
<evidence type="ECO:0000259" key="1">
    <source>
        <dbReference type="PROSITE" id="PS51186"/>
    </source>
</evidence>
<dbReference type="InterPro" id="IPR051822">
    <property type="entry name" value="Glycosyl_Hydrolase_84"/>
</dbReference>
<dbReference type="RefSeq" id="WP_259529678.1">
    <property type="nucleotide sequence ID" value="NZ_JANLCK010000007.1"/>
</dbReference>
<accession>A0AA42BWP8</accession>
<dbReference type="PROSITE" id="PS51186">
    <property type="entry name" value="GNAT"/>
    <property type="match status" value="1"/>
</dbReference>
<dbReference type="InterPro" id="IPR016181">
    <property type="entry name" value="Acyl_CoA_acyltransferase"/>
</dbReference>
<sequence length="196" mass="21375">MTPEPASFTVRPYRPEDRAAVERICLETGDAGRDATPLHPDPRELTHRWATPYLLLEPEHAFVAERHGVVVGYVLGTADTRAYVADFVRADWADAAGGSPLDDPARREHAAHMLPVECDDYPAHLHIDLGEGARGGGLGRRLIDRFVEGLPPGTGVHVVVDPENAGALAFYPRIGFERLRQSAEGVVFGLSAPQRE</sequence>
<dbReference type="InterPro" id="IPR000182">
    <property type="entry name" value="GNAT_dom"/>
</dbReference>
<dbReference type="Gene3D" id="3.40.630.30">
    <property type="match status" value="1"/>
</dbReference>